<dbReference type="CDD" id="cd00637">
    <property type="entry name" value="7tm_classA_rhodopsin-like"/>
    <property type="match status" value="1"/>
</dbReference>
<proteinExistence type="predicted"/>
<gene>
    <name evidence="7" type="primary">LOC115583260</name>
</gene>
<feature type="transmembrane region" description="Helical" evidence="5">
    <location>
        <begin position="79"/>
        <end position="95"/>
    </location>
</feature>
<dbReference type="RefSeq" id="XP_030275771.1">
    <property type="nucleotide sequence ID" value="XM_030419911.1"/>
</dbReference>
<keyword evidence="8" id="KW-1185">Reference proteome</keyword>
<dbReference type="GeneTree" id="ENSGT00940000161337"/>
<evidence type="ECO:0000259" key="6">
    <source>
        <dbReference type="PROSITE" id="PS50262"/>
    </source>
</evidence>
<dbReference type="PRINTS" id="PR00237">
    <property type="entry name" value="GPCRRHODOPSN"/>
</dbReference>
<feature type="transmembrane region" description="Helical" evidence="5">
    <location>
        <begin position="182"/>
        <end position="204"/>
    </location>
</feature>
<dbReference type="PANTHER" id="PTHR26451">
    <property type="entry name" value="G_PROTEIN_RECEP_F1_2 DOMAIN-CONTAINING PROTEIN"/>
    <property type="match status" value="1"/>
</dbReference>
<dbReference type="GO" id="GO:0004984">
    <property type="term" value="F:olfactory receptor activity"/>
    <property type="evidence" value="ECO:0007669"/>
    <property type="project" value="TreeGrafter"/>
</dbReference>
<feature type="transmembrane region" description="Helical" evidence="5">
    <location>
        <begin position="18"/>
        <end position="39"/>
    </location>
</feature>
<keyword evidence="4 5" id="KW-0472">Membrane</keyword>
<sequence length="318" mass="36209">MNSTRRLDSLSEAFLKNFITFAIAIIINFINGTFVYTYFKSHVFQRDPRYVLYIHLVINDMIMLTTSVALQIITYTIPLKLAPCCILLLILATTNKNSPLNLAGMALERYIAVCKPLHHVQVCTVQRTYSFITLIWAVSLMPSLTDIIFLVATQPLSIFSRNVICYNSNIFSTKFHKTHREIVQGLLLCFVFLTVLITYLNVLWAARAASGLNQASARNARNTILLHGVQLLICMSTFVSPFINIMLVTAWPEKRTSILFTTYLVTGILPRLLSPLIYGIRDKTFSSHIRMLFCSSCYRAEKRVNPMGPQRRSKKVSH</sequence>
<reference evidence="7" key="3">
    <citation type="submission" date="2025-09" db="UniProtKB">
        <authorList>
            <consortium name="Ensembl"/>
        </authorList>
    </citation>
    <scope>IDENTIFICATION</scope>
</reference>
<feature type="transmembrane region" description="Helical" evidence="5">
    <location>
        <begin position="131"/>
        <end position="152"/>
    </location>
</feature>
<feature type="transmembrane region" description="Helical" evidence="5">
    <location>
        <begin position="257"/>
        <end position="280"/>
    </location>
</feature>
<reference evidence="7" key="1">
    <citation type="submission" date="2021-04" db="EMBL/GenBank/DDBJ databases">
        <authorList>
            <consortium name="Wellcome Sanger Institute Data Sharing"/>
        </authorList>
    </citation>
    <scope>NUCLEOTIDE SEQUENCE [LARGE SCALE GENOMIC DNA]</scope>
</reference>
<dbReference type="InterPro" id="IPR000276">
    <property type="entry name" value="GPCR_Rhodpsn"/>
</dbReference>
<dbReference type="GeneID" id="115583260"/>
<dbReference type="OrthoDB" id="6359945at2759"/>
<keyword evidence="3 5" id="KW-1133">Transmembrane helix</keyword>
<dbReference type="Ensembl" id="ENSSAUT00010013718.1">
    <property type="protein sequence ID" value="ENSSAUP00010012909.1"/>
    <property type="gene ID" value="ENSSAUG00010006139.1"/>
</dbReference>
<dbReference type="SUPFAM" id="SSF81321">
    <property type="entry name" value="Family A G protein-coupled receptor-like"/>
    <property type="match status" value="1"/>
</dbReference>
<dbReference type="GO" id="GO:0004930">
    <property type="term" value="F:G protein-coupled receptor activity"/>
    <property type="evidence" value="ECO:0007669"/>
    <property type="project" value="InterPro"/>
</dbReference>
<evidence type="ECO:0000313" key="7">
    <source>
        <dbReference type="Ensembl" id="ENSSAUP00010012909.1"/>
    </source>
</evidence>
<dbReference type="Proteomes" id="UP000472265">
    <property type="component" value="Chromosome 6"/>
</dbReference>
<dbReference type="Pfam" id="PF00001">
    <property type="entry name" value="7tm_1"/>
    <property type="match status" value="1"/>
</dbReference>
<dbReference type="FunFam" id="1.20.1070.10:FF:000096">
    <property type="entry name" value="Odorant receptor 131-2"/>
    <property type="match status" value="1"/>
</dbReference>
<dbReference type="InParanoid" id="A0A671UJQ6"/>
<accession>A0A671UJQ6</accession>
<feature type="transmembrane region" description="Helical" evidence="5">
    <location>
        <begin position="224"/>
        <end position="251"/>
    </location>
</feature>
<protein>
    <submittedName>
        <fullName evidence="7">Odorant receptor 131-2-like</fullName>
    </submittedName>
</protein>
<dbReference type="FunCoup" id="A0A671UJQ6">
    <property type="interactions" value="4"/>
</dbReference>
<evidence type="ECO:0000256" key="2">
    <source>
        <dbReference type="ARBA" id="ARBA00022692"/>
    </source>
</evidence>
<evidence type="ECO:0000256" key="5">
    <source>
        <dbReference type="SAM" id="Phobius"/>
    </source>
</evidence>
<dbReference type="GO" id="GO:0016020">
    <property type="term" value="C:membrane"/>
    <property type="evidence" value="ECO:0007669"/>
    <property type="project" value="UniProtKB-SubCell"/>
</dbReference>
<evidence type="ECO:0000256" key="1">
    <source>
        <dbReference type="ARBA" id="ARBA00004370"/>
    </source>
</evidence>
<feature type="domain" description="G-protein coupled receptors family 1 profile" evidence="6">
    <location>
        <begin position="30"/>
        <end position="278"/>
    </location>
</feature>
<keyword evidence="2 5" id="KW-0812">Transmembrane</keyword>
<dbReference type="GO" id="GO:0005549">
    <property type="term" value="F:odorant binding"/>
    <property type="evidence" value="ECO:0007669"/>
    <property type="project" value="TreeGrafter"/>
</dbReference>
<dbReference type="InterPro" id="IPR052921">
    <property type="entry name" value="GPCR1_Superfamily_Member"/>
</dbReference>
<organism evidence="7 8">
    <name type="scientific">Sparus aurata</name>
    <name type="common">Gilthead sea bream</name>
    <dbReference type="NCBI Taxonomy" id="8175"/>
    <lineage>
        <taxon>Eukaryota</taxon>
        <taxon>Metazoa</taxon>
        <taxon>Chordata</taxon>
        <taxon>Craniata</taxon>
        <taxon>Vertebrata</taxon>
        <taxon>Euteleostomi</taxon>
        <taxon>Actinopterygii</taxon>
        <taxon>Neopterygii</taxon>
        <taxon>Teleostei</taxon>
        <taxon>Neoteleostei</taxon>
        <taxon>Acanthomorphata</taxon>
        <taxon>Eupercaria</taxon>
        <taxon>Spariformes</taxon>
        <taxon>Sparidae</taxon>
        <taxon>Sparus</taxon>
    </lineage>
</organism>
<dbReference type="AlphaFoldDB" id="A0A671UJQ6"/>
<comment type="subcellular location">
    <subcellularLocation>
        <location evidence="1">Membrane</location>
    </subcellularLocation>
</comment>
<evidence type="ECO:0000313" key="8">
    <source>
        <dbReference type="Proteomes" id="UP000472265"/>
    </source>
</evidence>
<evidence type="ECO:0000256" key="4">
    <source>
        <dbReference type="ARBA" id="ARBA00023136"/>
    </source>
</evidence>
<evidence type="ECO:0000256" key="3">
    <source>
        <dbReference type="ARBA" id="ARBA00022989"/>
    </source>
</evidence>
<dbReference type="PANTHER" id="PTHR26451:SF998">
    <property type="entry name" value="ODORANT RECEPTOR-RELATED"/>
    <property type="match status" value="1"/>
</dbReference>
<dbReference type="InterPro" id="IPR017452">
    <property type="entry name" value="GPCR_Rhodpsn_7TM"/>
</dbReference>
<dbReference type="PROSITE" id="PS50262">
    <property type="entry name" value="G_PROTEIN_RECEP_F1_2"/>
    <property type="match status" value="1"/>
</dbReference>
<dbReference type="OMA" id="TRCDMNT"/>
<dbReference type="Gene3D" id="1.20.1070.10">
    <property type="entry name" value="Rhodopsin 7-helix transmembrane proteins"/>
    <property type="match status" value="1"/>
</dbReference>
<reference evidence="7" key="2">
    <citation type="submission" date="2025-08" db="UniProtKB">
        <authorList>
            <consortium name="Ensembl"/>
        </authorList>
    </citation>
    <scope>IDENTIFICATION</scope>
</reference>
<name>A0A671UJQ6_SPAAU</name>